<dbReference type="Pfam" id="PF01145">
    <property type="entry name" value="Band_7"/>
    <property type="match status" value="1"/>
</dbReference>
<dbReference type="InterPro" id="IPR027705">
    <property type="entry name" value="Flotillin_fam"/>
</dbReference>
<evidence type="ECO:0000256" key="4">
    <source>
        <dbReference type="ARBA" id="ARBA00023136"/>
    </source>
</evidence>
<keyword evidence="4" id="KW-0472">Membrane</keyword>
<keyword evidence="9" id="KW-1185">Reference proteome</keyword>
<dbReference type="InterPro" id="IPR036013">
    <property type="entry name" value="Band_7/SPFH_dom_sf"/>
</dbReference>
<dbReference type="AlphaFoldDB" id="A0A218Z9Q6"/>
<dbReference type="Proteomes" id="UP000242519">
    <property type="component" value="Unassembled WGS sequence"/>
</dbReference>
<dbReference type="InParanoid" id="A0A218Z9Q6"/>
<sequence>MISYVASNPDEYLAITGRGIKSVKIAKSSIPHDYVMNLQAMTKEKLQFLLPVVFTVGPDVNQCGANAGQPPGDGVKIEKSREDHGDSLMKYAMLLADVETNQDYAVKEHLGNIIRGIIEGETRVLVSSMTMEEIFGQREQFKKAISKNIQGELSQFGLKIYNANVKELRDAPHSSYFESLSRKAHEGAINQARVDVAEAQRLGTVGEAQRQGEQKREIARIDAETAVQKTERDRSPSLPGLTERARAEATLATRKTNFSKDVNIAQIEATRATEVRDEALRKEVEVRRALTELERLRASDVVKATILGESKLQAADAKNYEEQAHANAQFYSEQKAADAKKYKEQAHANAHLYSEQKAADAKNYKEQAHANAHFYREQKAADARAYKVKIEAEARYVAASKDAEAEFIKLQKQAAGLSSMAGAYADLSHAFGGPAGLVQYLMIEKGVYTDLAQANASAVRGLNPKMTIWNTGPQAGGEASAAGGQGGIDSIRNTYQMLPPLMSTINEQTGITLPEWQFGKLANKISEGEVSGSGRHVANGKRANGVNGASSPSTCL</sequence>
<comment type="subcellular location">
    <subcellularLocation>
        <location evidence="1">Cell membrane</location>
    </subcellularLocation>
</comment>
<evidence type="ECO:0000256" key="5">
    <source>
        <dbReference type="RuleBase" id="RU366054"/>
    </source>
</evidence>
<dbReference type="EMBL" id="MZNU01000105">
    <property type="protein sequence ID" value="OWP04434.1"/>
    <property type="molecule type" value="Genomic_DNA"/>
</dbReference>
<evidence type="ECO:0000256" key="1">
    <source>
        <dbReference type="ARBA" id="ARBA00004236"/>
    </source>
</evidence>
<evidence type="ECO:0000313" key="8">
    <source>
        <dbReference type="EMBL" id="OWP04434.1"/>
    </source>
</evidence>
<dbReference type="InterPro" id="IPR001107">
    <property type="entry name" value="Band_7"/>
</dbReference>
<name>A0A218Z9Q6_9HELO</name>
<evidence type="ECO:0000256" key="3">
    <source>
        <dbReference type="ARBA" id="ARBA00022475"/>
    </source>
</evidence>
<keyword evidence="3" id="KW-1003">Cell membrane</keyword>
<dbReference type="STRING" id="503106.A0A218Z9Q6"/>
<comment type="caution">
    <text evidence="8">The sequence shown here is derived from an EMBL/GenBank/DDBJ whole genome shotgun (WGS) entry which is preliminary data.</text>
</comment>
<protein>
    <recommendedName>
        <fullName evidence="7">Band 7 domain-containing protein</fullName>
    </recommendedName>
</protein>
<feature type="compositionally biased region" description="Polar residues" evidence="6">
    <location>
        <begin position="547"/>
        <end position="556"/>
    </location>
</feature>
<feature type="domain" description="Band 7" evidence="7">
    <location>
        <begin position="106"/>
        <end position="200"/>
    </location>
</feature>
<proteinExistence type="inferred from homology"/>
<evidence type="ECO:0000256" key="2">
    <source>
        <dbReference type="ARBA" id="ARBA00007161"/>
    </source>
</evidence>
<dbReference type="Gene3D" id="3.30.479.30">
    <property type="entry name" value="Band 7 domain"/>
    <property type="match status" value="1"/>
</dbReference>
<dbReference type="SUPFAM" id="SSF117892">
    <property type="entry name" value="Band 7/SPFH domain"/>
    <property type="match status" value="1"/>
</dbReference>
<dbReference type="GO" id="GO:0005886">
    <property type="term" value="C:plasma membrane"/>
    <property type="evidence" value="ECO:0007669"/>
    <property type="project" value="UniProtKB-SubCell"/>
</dbReference>
<evidence type="ECO:0000259" key="7">
    <source>
        <dbReference type="Pfam" id="PF01145"/>
    </source>
</evidence>
<dbReference type="CDD" id="cd03399">
    <property type="entry name" value="SPFH_flotillin"/>
    <property type="match status" value="1"/>
</dbReference>
<organism evidence="8 9">
    <name type="scientific">Diplocarpon coronariae</name>
    <dbReference type="NCBI Taxonomy" id="2795749"/>
    <lineage>
        <taxon>Eukaryota</taxon>
        <taxon>Fungi</taxon>
        <taxon>Dikarya</taxon>
        <taxon>Ascomycota</taxon>
        <taxon>Pezizomycotina</taxon>
        <taxon>Leotiomycetes</taxon>
        <taxon>Helotiales</taxon>
        <taxon>Drepanopezizaceae</taxon>
        <taxon>Diplocarpon</taxon>
    </lineage>
</organism>
<accession>A0A218Z9Q6</accession>
<feature type="region of interest" description="Disordered" evidence="6">
    <location>
        <begin position="529"/>
        <end position="556"/>
    </location>
</feature>
<dbReference type="PANTHER" id="PTHR13806">
    <property type="entry name" value="FLOTILLIN-RELATED"/>
    <property type="match status" value="1"/>
</dbReference>
<evidence type="ECO:0000256" key="6">
    <source>
        <dbReference type="SAM" id="MobiDB-lite"/>
    </source>
</evidence>
<dbReference type="PANTHER" id="PTHR13806:SF31">
    <property type="entry name" value="FLOTILLIN-LIKE PROTEIN 1-RELATED"/>
    <property type="match status" value="1"/>
</dbReference>
<reference evidence="8 9" key="1">
    <citation type="submission" date="2017-04" db="EMBL/GenBank/DDBJ databases">
        <title>Draft genome sequence of Marssonina coronaria NL1: causal agent of apple blotch.</title>
        <authorList>
            <person name="Cheng Q."/>
        </authorList>
    </citation>
    <scope>NUCLEOTIDE SEQUENCE [LARGE SCALE GENOMIC DNA]</scope>
    <source>
        <strain evidence="8 9">NL1</strain>
    </source>
</reference>
<comment type="similarity">
    <text evidence="2 5">Belongs to the band 7/mec-2 family. Flotillin subfamily.</text>
</comment>
<gene>
    <name evidence="8" type="ORF">B2J93_3382</name>
</gene>
<evidence type="ECO:0000313" key="9">
    <source>
        <dbReference type="Proteomes" id="UP000242519"/>
    </source>
</evidence>
<dbReference type="OrthoDB" id="6080404at2759"/>